<sequence length="25" mass="2680">MFLSWSSACRVSLSNAISQSSSEVC</sequence>
<protein>
    <submittedName>
        <fullName evidence="1">Uncharacterized protein</fullName>
    </submittedName>
</protein>
<dbReference type="EMBL" id="GBRH01253102">
    <property type="protein sequence ID" value="JAD44793.1"/>
    <property type="molecule type" value="Transcribed_RNA"/>
</dbReference>
<organism evidence="1">
    <name type="scientific">Arundo donax</name>
    <name type="common">Giant reed</name>
    <name type="synonym">Donax arundinaceus</name>
    <dbReference type="NCBI Taxonomy" id="35708"/>
    <lineage>
        <taxon>Eukaryota</taxon>
        <taxon>Viridiplantae</taxon>
        <taxon>Streptophyta</taxon>
        <taxon>Embryophyta</taxon>
        <taxon>Tracheophyta</taxon>
        <taxon>Spermatophyta</taxon>
        <taxon>Magnoliopsida</taxon>
        <taxon>Liliopsida</taxon>
        <taxon>Poales</taxon>
        <taxon>Poaceae</taxon>
        <taxon>PACMAD clade</taxon>
        <taxon>Arundinoideae</taxon>
        <taxon>Arundineae</taxon>
        <taxon>Arundo</taxon>
    </lineage>
</organism>
<reference evidence="1" key="1">
    <citation type="submission" date="2014-09" db="EMBL/GenBank/DDBJ databases">
        <authorList>
            <person name="Magalhaes I.L.F."/>
            <person name="Oliveira U."/>
            <person name="Santos F.R."/>
            <person name="Vidigal T.H.D.A."/>
            <person name="Brescovit A.D."/>
            <person name="Santos A.J."/>
        </authorList>
    </citation>
    <scope>NUCLEOTIDE SEQUENCE</scope>
    <source>
        <tissue evidence="1">Shoot tissue taken approximately 20 cm above the soil surface</tissue>
    </source>
</reference>
<evidence type="ECO:0000313" key="1">
    <source>
        <dbReference type="EMBL" id="JAD44793.1"/>
    </source>
</evidence>
<name>A0A0A9A4D2_ARUDO</name>
<proteinExistence type="predicted"/>
<reference evidence="1" key="2">
    <citation type="journal article" date="2015" name="Data Brief">
        <title>Shoot transcriptome of the giant reed, Arundo donax.</title>
        <authorList>
            <person name="Barrero R.A."/>
            <person name="Guerrero F.D."/>
            <person name="Moolhuijzen P."/>
            <person name="Goolsby J.A."/>
            <person name="Tidwell J."/>
            <person name="Bellgard S.E."/>
            <person name="Bellgard M.I."/>
        </authorList>
    </citation>
    <scope>NUCLEOTIDE SEQUENCE</scope>
    <source>
        <tissue evidence="1">Shoot tissue taken approximately 20 cm above the soil surface</tissue>
    </source>
</reference>
<dbReference type="AlphaFoldDB" id="A0A0A9A4D2"/>
<accession>A0A0A9A4D2</accession>